<dbReference type="EMBL" id="CP022098">
    <property type="protein sequence ID" value="ATB38883.1"/>
    <property type="molecule type" value="Genomic_DNA"/>
</dbReference>
<evidence type="ECO:0000313" key="3">
    <source>
        <dbReference type="EMBL" id="ATB38883.1"/>
    </source>
</evidence>
<dbReference type="SUPFAM" id="SSF109998">
    <property type="entry name" value="Triger factor/SurA peptide-binding domain-like"/>
    <property type="match status" value="1"/>
</dbReference>
<dbReference type="Gene3D" id="1.10.4030.10">
    <property type="entry name" value="Porin chaperone SurA, peptide-binding domain"/>
    <property type="match status" value="1"/>
</dbReference>
<dbReference type="SUPFAM" id="SSF54534">
    <property type="entry name" value="FKBP-like"/>
    <property type="match status" value="1"/>
</dbReference>
<name>A0A250J5I7_9BACT</name>
<proteinExistence type="predicted"/>
<keyword evidence="1" id="KW-0697">Rotamase</keyword>
<organism evidence="3 4">
    <name type="scientific">Cystobacter fuscus</name>
    <dbReference type="NCBI Taxonomy" id="43"/>
    <lineage>
        <taxon>Bacteria</taxon>
        <taxon>Pseudomonadati</taxon>
        <taxon>Myxococcota</taxon>
        <taxon>Myxococcia</taxon>
        <taxon>Myxococcales</taxon>
        <taxon>Cystobacterineae</taxon>
        <taxon>Archangiaceae</taxon>
        <taxon>Cystobacter</taxon>
    </lineage>
</organism>
<dbReference type="Gene3D" id="3.10.50.40">
    <property type="match status" value="1"/>
</dbReference>
<dbReference type="AlphaFoldDB" id="A0A250J5I7"/>
<evidence type="ECO:0000313" key="4">
    <source>
        <dbReference type="Proteomes" id="UP000217257"/>
    </source>
</evidence>
<dbReference type="PROSITE" id="PS50198">
    <property type="entry name" value="PPIC_PPIASE_2"/>
    <property type="match status" value="1"/>
</dbReference>
<dbReference type="KEGG" id="cfus:CYFUS_004320"/>
<feature type="domain" description="PpiC" evidence="2">
    <location>
        <begin position="142"/>
        <end position="244"/>
    </location>
</feature>
<dbReference type="InterPro" id="IPR046357">
    <property type="entry name" value="PPIase_dom_sf"/>
</dbReference>
<evidence type="ECO:0000259" key="2">
    <source>
        <dbReference type="PROSITE" id="PS50198"/>
    </source>
</evidence>
<evidence type="ECO:0000256" key="1">
    <source>
        <dbReference type="PROSITE-ProRule" id="PRU00278"/>
    </source>
</evidence>
<dbReference type="Proteomes" id="UP000217257">
    <property type="component" value="Chromosome"/>
</dbReference>
<reference evidence="3 4" key="1">
    <citation type="submission" date="2017-06" db="EMBL/GenBank/DDBJ databases">
        <title>Sequencing and comparative analysis of myxobacterial genomes.</title>
        <authorList>
            <person name="Rupp O."/>
            <person name="Goesmann A."/>
            <person name="Sogaard-Andersen L."/>
        </authorList>
    </citation>
    <scope>NUCLEOTIDE SEQUENCE [LARGE SCALE GENOMIC DNA]</scope>
    <source>
        <strain evidence="3 4">DSM 52655</strain>
    </source>
</reference>
<sequence length="288" mass="31811">MRRVRWLFGVGILLVACSKQDAPAEGADSSSQVVGTYEGGVITEAELMAEVARLPPRLREQFETPAGRGEFIRSMIDKRLLAQEARRRGLHERPDIQRQVRELEERLSIQALMAEEEKAAPPVSEEALRAYYDMHQTELTEPERVRVVRVFAAVPAGASAAQRTSARQKAEQFAQRLRKGEPAAKVAAEGDGPERLRGGDVGLFALGDRGEPAMEQAAFALKKPGEVSAVVEESGGYSVLQFVERRAARVPPFEEVRASIQGRLQPQMKRKVFEDVLSRLRKAGGSQP</sequence>
<accession>A0A250J5I7</accession>
<dbReference type="InterPro" id="IPR000297">
    <property type="entry name" value="PPIase_PpiC"/>
</dbReference>
<dbReference type="Pfam" id="PF13145">
    <property type="entry name" value="Rotamase_2"/>
    <property type="match status" value="1"/>
</dbReference>
<keyword evidence="1" id="KW-0413">Isomerase</keyword>
<dbReference type="RefSeq" id="WP_095986987.1">
    <property type="nucleotide sequence ID" value="NZ_CP022098.1"/>
</dbReference>
<dbReference type="InterPro" id="IPR027304">
    <property type="entry name" value="Trigger_fact/SurA_dom_sf"/>
</dbReference>
<protein>
    <recommendedName>
        <fullName evidence="2">PpiC domain-containing protein</fullName>
    </recommendedName>
</protein>
<dbReference type="PANTHER" id="PTHR47245">
    <property type="entry name" value="PEPTIDYLPROLYL ISOMERASE"/>
    <property type="match status" value="1"/>
</dbReference>
<dbReference type="PANTHER" id="PTHR47245:SF2">
    <property type="entry name" value="PEPTIDYL-PROLYL CIS-TRANS ISOMERASE HP_0175-RELATED"/>
    <property type="match status" value="1"/>
</dbReference>
<dbReference type="InterPro" id="IPR050245">
    <property type="entry name" value="PrsA_foldase"/>
</dbReference>
<dbReference type="PROSITE" id="PS51257">
    <property type="entry name" value="PROKAR_LIPOPROTEIN"/>
    <property type="match status" value="1"/>
</dbReference>
<dbReference type="GO" id="GO:0003755">
    <property type="term" value="F:peptidyl-prolyl cis-trans isomerase activity"/>
    <property type="evidence" value="ECO:0007669"/>
    <property type="project" value="UniProtKB-KW"/>
</dbReference>
<gene>
    <name evidence="3" type="ORF">CYFUS_004320</name>
</gene>